<sequence length="366" mass="42756">MSIDEVINLELELEKEEENLFYEDESDQQPPSDIIAYNELRSCADLYRMYDKGILNITPDFQRNSVWSPPAQTRFIDSLIKQLPIPSMCFSLDFKTQKWQVIDGLQRMTAIIRFLEDKTWRLSDLDDIDKKLAGKKVSHFKDESSVDHILYQRLENLTLPVTVLRCDHSKKSHMEYLFTIFHRLNTGGTKLNNQEIRNCIFSGTFNTLLKELNENTHWRSINRLKDKDDSRFKNVEMILRHFAFNDNLSTYKGILSKFLNEYMRVNRNPTESFLNSKNINFTRTVGLIATKILNEDERIGVSILEALLAGISQNIDKLEKLSEEDLKLRFRKLREHSSLATEYLNDGVAKKEKVQARISASIQIFS</sequence>
<dbReference type="RefSeq" id="WP_201562226.1">
    <property type="nucleotide sequence ID" value="NZ_CAJGZK010000007.1"/>
</dbReference>
<dbReference type="PANTHER" id="PTHR39639:SF1">
    <property type="entry name" value="DUF262 DOMAIN-CONTAINING PROTEIN"/>
    <property type="match status" value="1"/>
</dbReference>
<proteinExistence type="predicted"/>
<protein>
    <submittedName>
        <fullName evidence="2">DUF262 domain-containing protein</fullName>
    </submittedName>
</protein>
<reference evidence="3" key="1">
    <citation type="journal article" date="2019" name="Int. J. Syst. Evol. Microbiol.">
        <title>The Global Catalogue of Microorganisms (GCM) 10K type strain sequencing project: providing services to taxonomists for standard genome sequencing and annotation.</title>
        <authorList>
            <consortium name="The Broad Institute Genomics Platform"/>
            <consortium name="The Broad Institute Genome Sequencing Center for Infectious Disease"/>
            <person name="Wu L."/>
            <person name="Ma J."/>
        </authorList>
    </citation>
    <scope>NUCLEOTIDE SEQUENCE [LARGE SCALE GENOMIC DNA]</scope>
    <source>
        <strain evidence="3">CCM 2050</strain>
    </source>
</reference>
<comment type="caution">
    <text evidence="2">The sequence shown here is derived from an EMBL/GenBank/DDBJ whole genome shotgun (WGS) entry which is preliminary data.</text>
</comment>
<dbReference type="PANTHER" id="PTHR39639">
    <property type="entry name" value="CHROMOSOME 16, WHOLE GENOME SHOTGUN SEQUENCE"/>
    <property type="match status" value="1"/>
</dbReference>
<evidence type="ECO:0000259" key="1">
    <source>
        <dbReference type="Pfam" id="PF03235"/>
    </source>
</evidence>
<accession>A0ABW1W9M5</accession>
<feature type="domain" description="GmrSD restriction endonucleases N-terminal" evidence="1">
    <location>
        <begin position="45"/>
        <end position="201"/>
    </location>
</feature>
<dbReference type="InterPro" id="IPR004919">
    <property type="entry name" value="GmrSD_N"/>
</dbReference>
<gene>
    <name evidence="2" type="ORF">ACFP58_12860</name>
</gene>
<organism evidence="2 3">
    <name type="scientific">Psychrobacter glacincola</name>
    <dbReference type="NCBI Taxonomy" id="56810"/>
    <lineage>
        <taxon>Bacteria</taxon>
        <taxon>Pseudomonadati</taxon>
        <taxon>Pseudomonadota</taxon>
        <taxon>Gammaproteobacteria</taxon>
        <taxon>Moraxellales</taxon>
        <taxon>Moraxellaceae</taxon>
        <taxon>Psychrobacter</taxon>
    </lineage>
</organism>
<evidence type="ECO:0000313" key="3">
    <source>
        <dbReference type="Proteomes" id="UP001596264"/>
    </source>
</evidence>
<dbReference type="Proteomes" id="UP001596264">
    <property type="component" value="Unassembled WGS sequence"/>
</dbReference>
<keyword evidence="3" id="KW-1185">Reference proteome</keyword>
<name>A0ABW1W9M5_9GAMM</name>
<evidence type="ECO:0000313" key="2">
    <source>
        <dbReference type="EMBL" id="MFC6382333.1"/>
    </source>
</evidence>
<dbReference type="EMBL" id="JBHSTZ010000064">
    <property type="protein sequence ID" value="MFC6382333.1"/>
    <property type="molecule type" value="Genomic_DNA"/>
</dbReference>
<dbReference type="Pfam" id="PF03235">
    <property type="entry name" value="GmrSD_N"/>
    <property type="match status" value="1"/>
</dbReference>